<accession>A0A1Q8QJN1</accession>
<dbReference type="RefSeq" id="WP_075366846.1">
    <property type="nucleotide sequence ID" value="NZ_MLBF01000056.1"/>
</dbReference>
<dbReference type="STRING" id="1888891.DSOL_4498"/>
<proteinExistence type="predicted"/>
<name>A0A1Q8QJN1_9FIRM</name>
<dbReference type="EMBL" id="MLBF01000056">
    <property type="protein sequence ID" value="OLN27526.1"/>
    <property type="molecule type" value="Genomic_DNA"/>
</dbReference>
<comment type="caution">
    <text evidence="1">The sequence shown here is derived from an EMBL/GenBank/DDBJ whole genome shotgun (WGS) entry which is preliminary data.</text>
</comment>
<protein>
    <submittedName>
        <fullName evidence="1">Uncharacterized protein</fullName>
    </submittedName>
</protein>
<reference evidence="1 2" key="1">
    <citation type="submission" date="2016-09" db="EMBL/GenBank/DDBJ databases">
        <title>Complete genome of Desulfosporosinus sp. OL.</title>
        <authorList>
            <person name="Mardanov A."/>
            <person name="Beletsky A."/>
            <person name="Panova A."/>
            <person name="Karnachuk O."/>
            <person name="Ravin N."/>
        </authorList>
    </citation>
    <scope>NUCLEOTIDE SEQUENCE [LARGE SCALE GENOMIC DNA]</scope>
    <source>
        <strain evidence="1 2">OL</strain>
    </source>
</reference>
<sequence>MEFKSYKNDVLKAMKDCKKEFCEGVGTLVVAEAQGLTPVLTGNLKRSVTYEVMSDNAGVNVGVTNSAPYAVVIEKGLSGHKAQPFLEPGAMKSVSKVTNIAENIYRKLGGA</sequence>
<evidence type="ECO:0000313" key="2">
    <source>
        <dbReference type="Proteomes" id="UP000186102"/>
    </source>
</evidence>
<gene>
    <name evidence="1" type="ORF">DSOL_4498</name>
</gene>
<evidence type="ECO:0000313" key="1">
    <source>
        <dbReference type="EMBL" id="OLN27526.1"/>
    </source>
</evidence>
<dbReference type="InterPro" id="IPR010064">
    <property type="entry name" value="HK97-gp10_tail"/>
</dbReference>
<dbReference type="Pfam" id="PF04883">
    <property type="entry name" value="HK97-gp10_like"/>
    <property type="match status" value="1"/>
</dbReference>
<dbReference type="Proteomes" id="UP000186102">
    <property type="component" value="Unassembled WGS sequence"/>
</dbReference>
<dbReference type="AlphaFoldDB" id="A0A1Q8QJN1"/>
<organism evidence="1 2">
    <name type="scientific">Desulfosporosinus metallidurans</name>
    <dbReference type="NCBI Taxonomy" id="1888891"/>
    <lineage>
        <taxon>Bacteria</taxon>
        <taxon>Bacillati</taxon>
        <taxon>Bacillota</taxon>
        <taxon>Clostridia</taxon>
        <taxon>Eubacteriales</taxon>
        <taxon>Desulfitobacteriaceae</taxon>
        <taxon>Desulfosporosinus</taxon>
    </lineage>
</organism>
<keyword evidence="2" id="KW-1185">Reference proteome</keyword>